<dbReference type="InterPro" id="IPR025662">
    <property type="entry name" value="Sigma_54_int_dom_ATP-bd_1"/>
</dbReference>
<dbReference type="Gene3D" id="3.40.50.300">
    <property type="entry name" value="P-loop containing nucleotide triphosphate hydrolases"/>
    <property type="match status" value="1"/>
</dbReference>
<evidence type="ECO:0000313" key="8">
    <source>
        <dbReference type="Proteomes" id="UP000002675"/>
    </source>
</evidence>
<dbReference type="HOGENOM" id="CLU_000445_8_12_6"/>
<evidence type="ECO:0000256" key="1">
    <source>
        <dbReference type="ARBA" id="ARBA00022741"/>
    </source>
</evidence>
<dbReference type="SMART" id="SM00382">
    <property type="entry name" value="AAA"/>
    <property type="match status" value="1"/>
</dbReference>
<protein>
    <submittedName>
        <fullName evidence="7">Sigma-54 dependent transcriptional regulator</fullName>
    </submittedName>
</protein>
<dbReference type="eggNOG" id="COG3284">
    <property type="taxonomic scope" value="Bacteria"/>
</dbReference>
<name>Q7MCP4_VIBVY</name>
<dbReference type="EMBL" id="BA000038">
    <property type="protein sequence ID" value="BAC97368.1"/>
    <property type="molecule type" value="Genomic_DNA"/>
</dbReference>
<dbReference type="Gene3D" id="1.10.10.60">
    <property type="entry name" value="Homeodomain-like"/>
    <property type="match status" value="1"/>
</dbReference>
<dbReference type="SUPFAM" id="SSF52540">
    <property type="entry name" value="P-loop containing nucleoside triphosphate hydrolases"/>
    <property type="match status" value="1"/>
</dbReference>
<evidence type="ECO:0000256" key="3">
    <source>
        <dbReference type="ARBA" id="ARBA00023015"/>
    </source>
</evidence>
<dbReference type="CDD" id="cd00009">
    <property type="entry name" value="AAA"/>
    <property type="match status" value="1"/>
</dbReference>
<dbReference type="InterPro" id="IPR002078">
    <property type="entry name" value="Sigma_54_int"/>
</dbReference>
<evidence type="ECO:0000256" key="2">
    <source>
        <dbReference type="ARBA" id="ARBA00022840"/>
    </source>
</evidence>
<dbReference type="PROSITE" id="PS50045">
    <property type="entry name" value="SIGMA54_INTERACT_4"/>
    <property type="match status" value="1"/>
</dbReference>
<dbReference type="SUPFAM" id="SSF46689">
    <property type="entry name" value="Homeodomain-like"/>
    <property type="match status" value="1"/>
</dbReference>
<dbReference type="Pfam" id="PF00158">
    <property type="entry name" value="Sigma54_activat"/>
    <property type="match status" value="1"/>
</dbReference>
<dbReference type="GO" id="GO:0006355">
    <property type="term" value="P:regulation of DNA-templated transcription"/>
    <property type="evidence" value="ECO:0007669"/>
    <property type="project" value="InterPro"/>
</dbReference>
<accession>Q7MCP4</accession>
<keyword evidence="3" id="KW-0805">Transcription regulation</keyword>
<dbReference type="InterPro" id="IPR029016">
    <property type="entry name" value="GAF-like_dom_sf"/>
</dbReference>
<dbReference type="Pfam" id="PF01590">
    <property type="entry name" value="GAF"/>
    <property type="match status" value="1"/>
</dbReference>
<keyword evidence="5" id="KW-0804">Transcription</keyword>
<evidence type="ECO:0000256" key="5">
    <source>
        <dbReference type="ARBA" id="ARBA00023163"/>
    </source>
</evidence>
<dbReference type="InterPro" id="IPR058031">
    <property type="entry name" value="AAA_lid_NorR"/>
</dbReference>
<dbReference type="Pfam" id="PF02954">
    <property type="entry name" value="HTH_8"/>
    <property type="match status" value="1"/>
</dbReference>
<organism evidence="7 8">
    <name type="scientific">Vibrio vulnificus (strain YJ016)</name>
    <dbReference type="NCBI Taxonomy" id="196600"/>
    <lineage>
        <taxon>Bacteria</taxon>
        <taxon>Pseudomonadati</taxon>
        <taxon>Pseudomonadota</taxon>
        <taxon>Gammaproteobacteria</taxon>
        <taxon>Vibrionales</taxon>
        <taxon>Vibrionaceae</taxon>
        <taxon>Vibrio</taxon>
    </lineage>
</organism>
<dbReference type="Proteomes" id="UP000002675">
    <property type="component" value="Chromosome II"/>
</dbReference>
<dbReference type="Gene3D" id="3.30.450.40">
    <property type="match status" value="1"/>
</dbReference>
<reference evidence="7 8" key="1">
    <citation type="journal article" date="2003" name="Genome Res.">
        <title>Comparative genome analysis of Vibrio vulnificus, a marine pathogen.</title>
        <authorList>
            <person name="Chen C.Y."/>
            <person name="Wu K.M."/>
            <person name="Chang Y.C."/>
            <person name="Chang C.H."/>
            <person name="Tsai H.C."/>
            <person name="Liao T.L."/>
            <person name="Liu Y.M."/>
            <person name="Chen H.J."/>
            <person name="Shen A.B."/>
            <person name="Li J.C."/>
            <person name="Su T.L."/>
            <person name="Shao C.P."/>
            <person name="Lee C.T."/>
            <person name="Hor L.I."/>
            <person name="Tsai S.F."/>
        </authorList>
    </citation>
    <scope>NUCLEOTIDE SEQUENCE [LARGE SCALE GENOMIC DNA]</scope>
    <source>
        <strain evidence="7 8">YJ016</strain>
    </source>
</reference>
<dbReference type="InterPro" id="IPR025943">
    <property type="entry name" value="Sigma_54_int_dom_ATP-bd_2"/>
</dbReference>
<dbReference type="FunFam" id="3.40.50.300:FF:000006">
    <property type="entry name" value="DNA-binding transcriptional regulator NtrC"/>
    <property type="match status" value="1"/>
</dbReference>
<dbReference type="AlphaFoldDB" id="Q7MCP4"/>
<dbReference type="InterPro" id="IPR009057">
    <property type="entry name" value="Homeodomain-like_sf"/>
</dbReference>
<keyword evidence="2" id="KW-0067">ATP-binding</keyword>
<dbReference type="GO" id="GO:0005524">
    <property type="term" value="F:ATP binding"/>
    <property type="evidence" value="ECO:0007669"/>
    <property type="project" value="UniProtKB-KW"/>
</dbReference>
<dbReference type="KEGG" id="vvy:VVA1342"/>
<dbReference type="PRINTS" id="PR01590">
    <property type="entry name" value="HTHFIS"/>
</dbReference>
<dbReference type="InterPro" id="IPR027417">
    <property type="entry name" value="P-loop_NTPase"/>
</dbReference>
<dbReference type="InterPro" id="IPR003593">
    <property type="entry name" value="AAA+_ATPase"/>
</dbReference>
<dbReference type="Gene3D" id="1.10.8.60">
    <property type="match status" value="1"/>
</dbReference>
<dbReference type="InterPro" id="IPR003018">
    <property type="entry name" value="GAF"/>
</dbReference>
<dbReference type="GO" id="GO:0043565">
    <property type="term" value="F:sequence-specific DNA binding"/>
    <property type="evidence" value="ECO:0007669"/>
    <property type="project" value="InterPro"/>
</dbReference>
<proteinExistence type="predicted"/>
<gene>
    <name evidence="7" type="ordered locus">VVA1342</name>
</gene>
<feature type="domain" description="Sigma-54 factor interaction" evidence="6">
    <location>
        <begin position="313"/>
        <end position="526"/>
    </location>
</feature>
<dbReference type="PROSITE" id="PS00676">
    <property type="entry name" value="SIGMA54_INTERACT_2"/>
    <property type="match status" value="1"/>
</dbReference>
<sequence length="610" mass="68254">MIRAVQLFQIGTPKLWQNGTVMQLQHVSKPNWLMNSWDRSEQAGLKERRLPEDVRISPAMLKDRRQQHHALIDAITQFALPLFNQLFAHSDSRLILTDNQGVIIGSWGQPKFREKLTEIALSSGACWQERLKGTNAIGTALVEAKPVTVVGDEHYIQRHRFISCSASPLFDHKGNLVGILDITSEQQKHDLSTQVLVQNMVQLVENQLLNQVPEGHFRVDLACEKSLLNSGWQGILIADESGQVVAHNQVAGQLLAKQQVVGQSLDAILQSRQSHSPLFFETKTLQAKRHRSRALSPSNDLHFGDATVEHCWQQANRVIDKDIRLLILGETGVGKNEFVKALHKNSQRKQGPLVAVNCGALPKDLIESELFGYVSGAFTGANSKGYQGKIRQADKGILFLDEIADLPLEAQSRLLHVLQDNTVLPIGSNQTVQVDTQIIAATHKDLDQLVQLGQFRQDLYYRLNGLIIELPRFAERDDKRAFIEHIHRRYAQDHQEICPHLMALLLHYTWPGNLRELDSLLKVATLMAQGEPSLSLAHVPAHLAQKLGQLSEANAAATEVKDLRSTVDESLVKTYQATQGNISQTSRLLGISRNTIYRKLKSLGMIKSAR</sequence>
<dbReference type="InterPro" id="IPR002197">
    <property type="entry name" value="HTH_Fis"/>
</dbReference>
<evidence type="ECO:0000256" key="4">
    <source>
        <dbReference type="ARBA" id="ARBA00023125"/>
    </source>
</evidence>
<dbReference type="PANTHER" id="PTHR32071:SF77">
    <property type="entry name" value="TRANSCRIPTIONAL REGULATORY PROTEIN"/>
    <property type="match status" value="1"/>
</dbReference>
<keyword evidence="1" id="KW-0547">Nucleotide-binding</keyword>
<dbReference type="PROSITE" id="PS00675">
    <property type="entry name" value="SIGMA54_INTERACT_1"/>
    <property type="match status" value="1"/>
</dbReference>
<dbReference type="PANTHER" id="PTHR32071">
    <property type="entry name" value="TRANSCRIPTIONAL REGULATORY PROTEIN"/>
    <property type="match status" value="1"/>
</dbReference>
<evidence type="ECO:0000313" key="7">
    <source>
        <dbReference type="EMBL" id="BAC97368.1"/>
    </source>
</evidence>
<keyword evidence="4" id="KW-0238">DNA-binding</keyword>
<dbReference type="Pfam" id="PF25601">
    <property type="entry name" value="AAA_lid_14"/>
    <property type="match status" value="1"/>
</dbReference>
<evidence type="ECO:0000259" key="6">
    <source>
        <dbReference type="PROSITE" id="PS50045"/>
    </source>
</evidence>
<dbReference type="STRING" id="672.VV93_v1c42530"/>